<feature type="region of interest" description="Disordered" evidence="1">
    <location>
        <begin position="791"/>
        <end position="822"/>
    </location>
</feature>
<keyword evidence="4" id="KW-1185">Reference proteome</keyword>
<dbReference type="OrthoDB" id="4855196at2"/>
<proteinExistence type="predicted"/>
<reference evidence="4" key="1">
    <citation type="submission" date="2016-06" db="EMBL/GenBank/DDBJ databases">
        <authorList>
            <person name="Varghese N."/>
            <person name="Submissions Spin"/>
        </authorList>
    </citation>
    <scope>NUCLEOTIDE SEQUENCE [LARGE SCALE GENOMIC DNA]</scope>
    <source>
        <strain evidence="4">DSM 45161</strain>
    </source>
</reference>
<keyword evidence="2" id="KW-0732">Signal</keyword>
<sequence>MTGVFLHRFRGVTLGVVTTLVAATAVAAPAHAATPPAAPYTALSIDGTPHSWWHQGARVYDQTNGSTFTATPAAGDELTFRADRDSDNWTFRMAPPTGTSWSAGTTYQLTTFPAADKAFIDVSHAGATCDEAPGTLDVREVTRNPETDALTGFAATFLISCFSSYHDLRGEIRWNSGVPYAAATTDVMSHNFGDRVVGSAPVSRTITVTSTGPAAAQFGTVRFPTATTAFTVTADTCSGTTRAHGETCTVTVSAAPTKLGGEWTFLQLPDNTALGQRYVQLGVNGLDSRTSGISPSSLAFGDRYIAETGTASAVTVTGTSATPTTFGAATIGGDDPSSFLVTADTCKGVTLAKDQTCRVEVAPRPAGRGVRNATLQLPNDSLTTPRTVPLSVNGVVGAKGTYYPVAPARIMDTRTGNGAPKAKIGPNGTVILQVTGRGGIPSSGVGAVVLNVTVTEPTSPSFLTVYPSGRAKPTASSLNFQKGWTRSNSVTVAVGTGGKVAVNNLTGYAHVIVDVLGFYASDSTHLYTGLGLGGQFHPVPPVRRFDSRTSGLGKLPAGNQVRLGISYGSDANWRMRAVVVNITAVSPSSDGFLTAWNGEWPEPKTSTVNYRAGTVTPNLAVVPVRHCYDCPWSSEFPTFGVYTHKDTHLIVDIVGFIDDGGLADGLRFDPRTPTRIVDSRVGQGLPANLGPGTTGTVTTPGSVATEGTEALALNVTAVSPTNDTFLKLWPNGIGGIDRPDVSNLNATSGQIVANAAITQVGPTDQFNIYNHSGTTGVVTDVVGTFWRYPGTASGPTAQGVTGDASRTPPALRDQPTPSYVGR</sequence>
<evidence type="ECO:0000256" key="1">
    <source>
        <dbReference type="SAM" id="MobiDB-lite"/>
    </source>
</evidence>
<dbReference type="InterPro" id="IPR013783">
    <property type="entry name" value="Ig-like_fold"/>
</dbReference>
<evidence type="ECO:0000313" key="3">
    <source>
        <dbReference type="EMBL" id="SCG59449.1"/>
    </source>
</evidence>
<feature type="chain" id="PRO_5008718879" description="Choice-of-anchor D domain-containing protein" evidence="2">
    <location>
        <begin position="33"/>
        <end position="822"/>
    </location>
</feature>
<protein>
    <recommendedName>
        <fullName evidence="5">Choice-of-anchor D domain-containing protein</fullName>
    </recommendedName>
</protein>
<name>A0A1C5IN43_9ACTN</name>
<gene>
    <name evidence="3" type="ORF">GA0070614_3055</name>
</gene>
<dbReference type="GO" id="GO:0005975">
    <property type="term" value="P:carbohydrate metabolic process"/>
    <property type="evidence" value="ECO:0007669"/>
    <property type="project" value="UniProtKB-ARBA"/>
</dbReference>
<dbReference type="NCBIfam" id="NF012200">
    <property type="entry name" value="choice_anch_D"/>
    <property type="match status" value="2"/>
</dbReference>
<feature type="signal peptide" evidence="2">
    <location>
        <begin position="1"/>
        <end position="32"/>
    </location>
</feature>
<dbReference type="AlphaFoldDB" id="A0A1C5IN43"/>
<accession>A0A1C5IN43</accession>
<evidence type="ECO:0000256" key="2">
    <source>
        <dbReference type="SAM" id="SignalP"/>
    </source>
</evidence>
<organism evidence="3 4">
    <name type="scientific">Micromonospora coxensis</name>
    <dbReference type="NCBI Taxonomy" id="356852"/>
    <lineage>
        <taxon>Bacteria</taxon>
        <taxon>Bacillati</taxon>
        <taxon>Actinomycetota</taxon>
        <taxon>Actinomycetes</taxon>
        <taxon>Micromonosporales</taxon>
        <taxon>Micromonosporaceae</taxon>
        <taxon>Micromonospora</taxon>
    </lineage>
</organism>
<evidence type="ECO:0008006" key="5">
    <source>
        <dbReference type="Google" id="ProtNLM"/>
    </source>
</evidence>
<dbReference type="Proteomes" id="UP000198215">
    <property type="component" value="Chromosome I"/>
</dbReference>
<evidence type="ECO:0000313" key="4">
    <source>
        <dbReference type="Proteomes" id="UP000198215"/>
    </source>
</evidence>
<dbReference type="Gene3D" id="2.60.40.10">
    <property type="entry name" value="Immunoglobulins"/>
    <property type="match status" value="2"/>
</dbReference>
<dbReference type="EMBL" id="LT607753">
    <property type="protein sequence ID" value="SCG59449.1"/>
    <property type="molecule type" value="Genomic_DNA"/>
</dbReference>